<feature type="non-terminal residue" evidence="1">
    <location>
        <position position="1"/>
    </location>
</feature>
<reference evidence="1 2" key="1">
    <citation type="journal article" date="2005" name="Nature">
        <title>The map-based sequence of the rice genome.</title>
        <authorList>
            <consortium name="International rice genome sequencing project (IRGSP)"/>
            <person name="Matsumoto T."/>
            <person name="Wu J."/>
            <person name="Kanamori H."/>
            <person name="Katayose Y."/>
            <person name="Fujisawa M."/>
            <person name="Namiki N."/>
            <person name="Mizuno H."/>
            <person name="Yamamoto K."/>
            <person name="Antonio B.A."/>
            <person name="Baba T."/>
            <person name="Sakata K."/>
            <person name="Nagamura Y."/>
            <person name="Aoki H."/>
            <person name="Arikawa K."/>
            <person name="Arita K."/>
            <person name="Bito T."/>
            <person name="Chiden Y."/>
            <person name="Fujitsuka N."/>
            <person name="Fukunaka R."/>
            <person name="Hamada M."/>
            <person name="Harada C."/>
            <person name="Hayashi A."/>
            <person name="Hijishita S."/>
            <person name="Honda M."/>
            <person name="Hosokawa S."/>
            <person name="Ichikawa Y."/>
            <person name="Idonuma A."/>
            <person name="Iijima M."/>
            <person name="Ikeda M."/>
            <person name="Ikeno M."/>
            <person name="Ito K."/>
            <person name="Ito S."/>
            <person name="Ito T."/>
            <person name="Ito Y."/>
            <person name="Ito Y."/>
            <person name="Iwabuchi A."/>
            <person name="Kamiya K."/>
            <person name="Karasawa W."/>
            <person name="Kurita K."/>
            <person name="Katagiri S."/>
            <person name="Kikuta A."/>
            <person name="Kobayashi H."/>
            <person name="Kobayashi N."/>
            <person name="Machita K."/>
            <person name="Maehara T."/>
            <person name="Masukawa M."/>
            <person name="Mizubayashi T."/>
            <person name="Mukai Y."/>
            <person name="Nagasaki H."/>
            <person name="Nagata Y."/>
            <person name="Naito S."/>
            <person name="Nakashima M."/>
            <person name="Nakama Y."/>
            <person name="Nakamichi Y."/>
            <person name="Nakamura M."/>
            <person name="Meguro A."/>
            <person name="Negishi M."/>
            <person name="Ohta I."/>
            <person name="Ohta T."/>
            <person name="Okamoto M."/>
            <person name="Ono N."/>
            <person name="Saji S."/>
            <person name="Sakaguchi M."/>
            <person name="Sakai K."/>
            <person name="Shibata M."/>
            <person name="Shimokawa T."/>
            <person name="Song J."/>
            <person name="Takazaki Y."/>
            <person name="Terasawa K."/>
            <person name="Tsugane M."/>
            <person name="Tsuji K."/>
            <person name="Ueda S."/>
            <person name="Waki K."/>
            <person name="Yamagata H."/>
            <person name="Yamamoto M."/>
            <person name="Yamamoto S."/>
            <person name="Yamane H."/>
            <person name="Yoshiki S."/>
            <person name="Yoshihara R."/>
            <person name="Yukawa K."/>
            <person name="Zhong H."/>
            <person name="Yano M."/>
            <person name="Yuan Q."/>
            <person name="Ouyang S."/>
            <person name="Liu J."/>
            <person name="Jones K.M."/>
            <person name="Gansberger K."/>
            <person name="Moffat K."/>
            <person name="Hill J."/>
            <person name="Bera J."/>
            <person name="Fadrosh D."/>
            <person name="Jin S."/>
            <person name="Johri S."/>
            <person name="Kim M."/>
            <person name="Overton L."/>
            <person name="Reardon M."/>
            <person name="Tsitrin T."/>
            <person name="Vuong H."/>
            <person name="Weaver B."/>
            <person name="Ciecko A."/>
            <person name="Tallon L."/>
            <person name="Jackson J."/>
            <person name="Pai G."/>
            <person name="Aken S.V."/>
            <person name="Utterback T."/>
            <person name="Reidmuller S."/>
            <person name="Feldblyum T."/>
            <person name="Hsiao J."/>
            <person name="Zismann V."/>
            <person name="Iobst S."/>
            <person name="de Vazeille A.R."/>
            <person name="Buell C.R."/>
            <person name="Ying K."/>
            <person name="Li Y."/>
            <person name="Lu T."/>
            <person name="Huang Y."/>
            <person name="Zhao Q."/>
            <person name="Feng Q."/>
            <person name="Zhang L."/>
            <person name="Zhu J."/>
            <person name="Weng Q."/>
            <person name="Mu J."/>
            <person name="Lu Y."/>
            <person name="Fan D."/>
            <person name="Liu Y."/>
            <person name="Guan J."/>
            <person name="Zhang Y."/>
            <person name="Yu S."/>
            <person name="Liu X."/>
            <person name="Zhang Y."/>
            <person name="Hong G."/>
            <person name="Han B."/>
            <person name="Choisne N."/>
            <person name="Demange N."/>
            <person name="Orjeda G."/>
            <person name="Samain S."/>
            <person name="Cattolico L."/>
            <person name="Pelletier E."/>
            <person name="Couloux A."/>
            <person name="Segurens B."/>
            <person name="Wincker P."/>
            <person name="D'Hont A."/>
            <person name="Scarpelli C."/>
            <person name="Weissenbach J."/>
            <person name="Salanoubat M."/>
            <person name="Quetier F."/>
            <person name="Yu Y."/>
            <person name="Kim H.R."/>
            <person name="Rambo T."/>
            <person name="Currie J."/>
            <person name="Collura K."/>
            <person name="Luo M."/>
            <person name="Yang T."/>
            <person name="Ammiraju J.S.S."/>
            <person name="Engler F."/>
            <person name="Soderlund C."/>
            <person name="Wing R.A."/>
            <person name="Palmer L.E."/>
            <person name="de la Bastide M."/>
            <person name="Spiegel L."/>
            <person name="Nascimento L."/>
            <person name="Zutavern T."/>
            <person name="O'Shaughnessy A."/>
            <person name="Dike S."/>
            <person name="Dedhia N."/>
            <person name="Preston R."/>
            <person name="Balija V."/>
            <person name="McCombie W.R."/>
            <person name="Chow T."/>
            <person name="Chen H."/>
            <person name="Chung M."/>
            <person name="Chen C."/>
            <person name="Shaw J."/>
            <person name="Wu H."/>
            <person name="Hsiao K."/>
            <person name="Chao Y."/>
            <person name="Chu M."/>
            <person name="Cheng C."/>
            <person name="Hour A."/>
            <person name="Lee P."/>
            <person name="Lin S."/>
            <person name="Lin Y."/>
            <person name="Liou J."/>
            <person name="Liu S."/>
            <person name="Hsing Y."/>
            <person name="Raghuvanshi S."/>
            <person name="Mohanty A."/>
            <person name="Bharti A.K."/>
            <person name="Gaur A."/>
            <person name="Gupta V."/>
            <person name="Kumar D."/>
            <person name="Ravi V."/>
            <person name="Vij S."/>
            <person name="Kapur A."/>
            <person name="Khurana P."/>
            <person name="Khurana P."/>
            <person name="Khurana J.P."/>
            <person name="Tyagi A.K."/>
            <person name="Gaikwad K."/>
            <person name="Singh A."/>
            <person name="Dalal V."/>
            <person name="Srivastava S."/>
            <person name="Dixit A."/>
            <person name="Pal A.K."/>
            <person name="Ghazi I.A."/>
            <person name="Yadav M."/>
            <person name="Pandit A."/>
            <person name="Bhargava A."/>
            <person name="Sureshbabu K."/>
            <person name="Batra K."/>
            <person name="Sharma T.R."/>
            <person name="Mohapatra T."/>
            <person name="Singh N.K."/>
            <person name="Messing J."/>
            <person name="Nelson A.B."/>
            <person name="Fuks G."/>
            <person name="Kavchok S."/>
            <person name="Keizer G."/>
            <person name="Linton E."/>
            <person name="Llaca V."/>
            <person name="Song R."/>
            <person name="Tanyolac B."/>
            <person name="Young S."/>
            <person name="Ho-Il K."/>
            <person name="Hahn J.H."/>
            <person name="Sangsakoo G."/>
            <person name="Vanavichit A."/>
            <person name="de Mattos Luiz.A.T."/>
            <person name="Zimmer P.D."/>
            <person name="Malone G."/>
            <person name="Dellagostin O."/>
            <person name="de Oliveira A.C."/>
            <person name="Bevan M."/>
            <person name="Bancroft I."/>
            <person name="Minx P."/>
            <person name="Cordum H."/>
            <person name="Wilson R."/>
            <person name="Cheng Z."/>
            <person name="Jin W."/>
            <person name="Jiang J."/>
            <person name="Leong S.A."/>
            <person name="Iwama H."/>
            <person name="Gojobori T."/>
            <person name="Itoh T."/>
            <person name="Niimura Y."/>
            <person name="Fujii Y."/>
            <person name="Habara T."/>
            <person name="Sakai H."/>
            <person name="Sato Y."/>
            <person name="Wilson G."/>
            <person name="Kumar K."/>
            <person name="McCouch S."/>
            <person name="Juretic N."/>
            <person name="Hoen D."/>
            <person name="Wright S."/>
            <person name="Bruskiewich R."/>
            <person name="Bureau T."/>
            <person name="Miyao A."/>
            <person name="Hirochika H."/>
            <person name="Nishikawa T."/>
            <person name="Kadowaki K."/>
            <person name="Sugiura M."/>
            <person name="Burr B."/>
            <person name="Sasaki T."/>
        </authorList>
    </citation>
    <scope>NUCLEOTIDE SEQUENCE [LARGE SCALE GENOMIC DNA]</scope>
    <source>
        <strain evidence="2">cv. Nipponbare</strain>
    </source>
</reference>
<dbReference type="KEGG" id="dosa:Os03g0162300"/>
<reference evidence="2" key="2">
    <citation type="journal article" date="2008" name="Nucleic Acids Res.">
        <title>The rice annotation project database (RAP-DB): 2008 update.</title>
        <authorList>
            <consortium name="The rice annotation project (RAP)"/>
        </authorList>
    </citation>
    <scope>GENOME REANNOTATION</scope>
    <source>
        <strain evidence="2">cv. Nipponbare</strain>
    </source>
</reference>
<dbReference type="AlphaFoldDB" id="A0A0P0VTG5"/>
<accession>A0A0P0VTG5</accession>
<protein>
    <submittedName>
        <fullName evidence="1">Os03g0162300 protein</fullName>
    </submittedName>
</protein>
<evidence type="ECO:0000313" key="2">
    <source>
        <dbReference type="Proteomes" id="UP000000763"/>
    </source>
</evidence>
<dbReference type="EMBL" id="AP008209">
    <property type="protein sequence ID" value="BAF10964.1"/>
    <property type="molecule type" value="Genomic_DNA"/>
</dbReference>
<name>A0A0P0VTG5_ORYSJ</name>
<dbReference type="Proteomes" id="UP000000763">
    <property type="component" value="Chromosome 3"/>
</dbReference>
<gene>
    <name evidence="1" type="ordered locus">Os03g0162300</name>
</gene>
<organism evidence="1 2">
    <name type="scientific">Oryza sativa subsp. japonica</name>
    <name type="common">Rice</name>
    <dbReference type="NCBI Taxonomy" id="39947"/>
    <lineage>
        <taxon>Eukaryota</taxon>
        <taxon>Viridiplantae</taxon>
        <taxon>Streptophyta</taxon>
        <taxon>Embryophyta</taxon>
        <taxon>Tracheophyta</taxon>
        <taxon>Spermatophyta</taxon>
        <taxon>Magnoliopsida</taxon>
        <taxon>Liliopsida</taxon>
        <taxon>Poales</taxon>
        <taxon>Poaceae</taxon>
        <taxon>BOP clade</taxon>
        <taxon>Oryzoideae</taxon>
        <taxon>Oryzeae</taxon>
        <taxon>Oryzinae</taxon>
        <taxon>Oryza</taxon>
        <taxon>Oryza sativa</taxon>
    </lineage>
</organism>
<evidence type="ECO:0000313" key="1">
    <source>
        <dbReference type="EMBL" id="BAF10964.1"/>
    </source>
</evidence>
<proteinExistence type="predicted"/>
<dbReference type="Gramene" id="Os03t0162300-01">
    <property type="protein sequence ID" value="Os03t0162300-01"/>
    <property type="gene ID" value="Os03g0162300"/>
</dbReference>
<sequence length="102" mass="10568">HPIYFLSALAAEPKLEDFLGIISFSEQQQHHGKGSTGATCYASSGSSVGYMYPPSSSSLHFADSVMVATSSQLVIHDGVSSDMVSATTANGNGGIVLAMIKN</sequence>